<gene>
    <name evidence="3" type="ORF">GTO89_09685</name>
</gene>
<keyword evidence="2" id="KW-0472">Membrane</keyword>
<accession>A0A845LFC1</accession>
<feature type="region of interest" description="Disordered" evidence="1">
    <location>
        <begin position="75"/>
        <end position="101"/>
    </location>
</feature>
<proteinExistence type="predicted"/>
<sequence>MTLWKGDNPERGSIILVLPIVIIVMTTAAVLIQGTLSEFFADRNRQNDIVARYAAEAGAEQYLYEVVSELNRQNKSTLRSHTTITPPQMTGSTRWTKEDASGHEKDISSYTYLDVSRIDDNTDFPWTTTSSGNRLPDGGYFLLKSPIEITNNSSEEESASVSKDPQKDPEMYLPTIANMSSEPIDSFQLKYTITAVTAAGVSRDLEVTSVFNVKLKQLRYMNNGLDWTMEWGFEMLK</sequence>
<dbReference type="EMBL" id="WXEX01000007">
    <property type="protein sequence ID" value="MZP43309.1"/>
    <property type="molecule type" value="Genomic_DNA"/>
</dbReference>
<reference evidence="3 4" key="1">
    <citation type="submission" date="2020-01" db="EMBL/GenBank/DDBJ databases">
        <title>Whole genome sequence of Heliobacterium gestii DSM 11169.</title>
        <authorList>
            <person name="Kyndt J.A."/>
            <person name="Meyer T.E."/>
        </authorList>
    </citation>
    <scope>NUCLEOTIDE SEQUENCE [LARGE SCALE GENOMIC DNA]</scope>
    <source>
        <strain evidence="3 4">DSM 11169</strain>
    </source>
</reference>
<dbReference type="RefSeq" id="WP_161261876.1">
    <property type="nucleotide sequence ID" value="NZ_JAFBDC010000013.1"/>
</dbReference>
<feature type="compositionally biased region" description="Polar residues" evidence="1">
    <location>
        <begin position="75"/>
        <end position="94"/>
    </location>
</feature>
<comment type="caution">
    <text evidence="3">The sequence shown here is derived from an EMBL/GenBank/DDBJ whole genome shotgun (WGS) entry which is preliminary data.</text>
</comment>
<keyword evidence="2" id="KW-1133">Transmembrane helix</keyword>
<keyword evidence="2" id="KW-0812">Transmembrane</keyword>
<keyword evidence="4" id="KW-1185">Reference proteome</keyword>
<name>A0A845LFC1_HELGE</name>
<evidence type="ECO:0000256" key="2">
    <source>
        <dbReference type="SAM" id="Phobius"/>
    </source>
</evidence>
<dbReference type="Proteomes" id="UP000471031">
    <property type="component" value="Unassembled WGS sequence"/>
</dbReference>
<evidence type="ECO:0000313" key="4">
    <source>
        <dbReference type="Proteomes" id="UP000471031"/>
    </source>
</evidence>
<dbReference type="OrthoDB" id="9825083at2"/>
<evidence type="ECO:0000313" key="3">
    <source>
        <dbReference type="EMBL" id="MZP43309.1"/>
    </source>
</evidence>
<protein>
    <submittedName>
        <fullName evidence="3">Uncharacterized protein</fullName>
    </submittedName>
</protein>
<evidence type="ECO:0000256" key="1">
    <source>
        <dbReference type="SAM" id="MobiDB-lite"/>
    </source>
</evidence>
<dbReference type="AlphaFoldDB" id="A0A845LFC1"/>
<feature type="transmembrane region" description="Helical" evidence="2">
    <location>
        <begin position="12"/>
        <end position="36"/>
    </location>
</feature>
<organism evidence="3 4">
    <name type="scientific">Heliomicrobium gestii</name>
    <name type="common">Heliobacterium gestii</name>
    <dbReference type="NCBI Taxonomy" id="2699"/>
    <lineage>
        <taxon>Bacteria</taxon>
        <taxon>Bacillati</taxon>
        <taxon>Bacillota</taxon>
        <taxon>Clostridia</taxon>
        <taxon>Eubacteriales</taxon>
        <taxon>Heliobacteriaceae</taxon>
        <taxon>Heliomicrobium</taxon>
    </lineage>
</organism>